<dbReference type="InParanoid" id="A0A1Q3C8X5"/>
<dbReference type="GO" id="GO:0005634">
    <property type="term" value="C:nucleus"/>
    <property type="evidence" value="ECO:0007669"/>
    <property type="project" value="UniProtKB-SubCell"/>
</dbReference>
<feature type="region of interest" description="Disordered" evidence="5">
    <location>
        <begin position="468"/>
        <end position="487"/>
    </location>
</feature>
<keyword evidence="3" id="KW-0804">Transcription</keyword>
<feature type="region of interest" description="Disordered" evidence="5">
    <location>
        <begin position="526"/>
        <end position="564"/>
    </location>
</feature>
<proteinExistence type="predicted"/>
<dbReference type="CDD" id="cd04873">
    <property type="entry name" value="ACT_UUR-ACR-like"/>
    <property type="match status" value="1"/>
</dbReference>
<evidence type="ECO:0000256" key="1">
    <source>
        <dbReference type="ARBA" id="ARBA00004123"/>
    </source>
</evidence>
<dbReference type="GO" id="GO:0046983">
    <property type="term" value="F:protein dimerization activity"/>
    <property type="evidence" value="ECO:0007669"/>
    <property type="project" value="InterPro"/>
</dbReference>
<evidence type="ECO:0000256" key="5">
    <source>
        <dbReference type="SAM" id="MobiDB-lite"/>
    </source>
</evidence>
<name>A0A1Q3C8X5_CEPFO</name>
<organism evidence="7 8">
    <name type="scientific">Cephalotus follicularis</name>
    <name type="common">Albany pitcher plant</name>
    <dbReference type="NCBI Taxonomy" id="3775"/>
    <lineage>
        <taxon>Eukaryota</taxon>
        <taxon>Viridiplantae</taxon>
        <taxon>Streptophyta</taxon>
        <taxon>Embryophyta</taxon>
        <taxon>Tracheophyta</taxon>
        <taxon>Spermatophyta</taxon>
        <taxon>Magnoliopsida</taxon>
        <taxon>eudicotyledons</taxon>
        <taxon>Gunneridae</taxon>
        <taxon>Pentapetalae</taxon>
        <taxon>rosids</taxon>
        <taxon>fabids</taxon>
        <taxon>Oxalidales</taxon>
        <taxon>Cephalotaceae</taxon>
        <taxon>Cephalotus</taxon>
    </lineage>
</organism>
<sequence length="740" mass="82556">MGTTAVRQLLKSFCNISLWKYAVLWKIRHGSPMILTWEDGYCDYQKPRELMESLSGGIIRSDANETFSSHRGSMPDGGFGEYPIGLEIADMSRLQYTLGEGVVGRVAHTGSHSWSIFDNFFPGEVNCKLVSECPEEWLLQFALGIKTILLVPVLPHGVLQLGSWEVVAEDLAMVSYVKDRFSLHDAGGDSATYSLKRDIQYSYLSPSLFSEFSMENFEESSAITFSESIYEELIALDHVRSNKNRLSAINQVQPSLTVQEALQVPGEDLPEIVTFARENKIGVSPIDLIELSILRGQSVNFSQPKMVDNRLLDLSCLDEELLTYSQCNKYDGVFEESSYGIMNCYSARDMMAQPFADQDVNDKGQERIGSFLSFPNDSELHKALGPAFQGQTDLLDFSISVEDTCSSLGCICNREHISGIGPSLYVKGDEAECMLEAIVAKANSGADDTSLNISHSVKSSTSSSVKFAASSQPKSQSETSATVADGNSVPWSHMTSAFITKGGDSLTTSASFKSIVSTLIDKNPPEKACSYMHQPKKSSKLPNVSKRKARPGDNPRPRPRDRQMIQDRVKELRELVPNGAKCSIDGLLDRTVKHMLYLRSITKQAQKLEQAQKVKQWMQQEVATDQILRSSDTKNTCHKQTSWGFEFGSELQACPIVVKDLSTGHMLIEMLCKDHGFFLEIAQEIRRLDLTILKGAIESRSNNTWAHFIVEASEGFQRMDIFWPLMHLLQRKRNPISSRI</sequence>
<evidence type="ECO:0000256" key="4">
    <source>
        <dbReference type="ARBA" id="ARBA00023242"/>
    </source>
</evidence>
<dbReference type="OrthoDB" id="778365at2759"/>
<dbReference type="Pfam" id="PF23176">
    <property type="entry name" value="bHLH_LHW"/>
    <property type="match status" value="1"/>
</dbReference>
<evidence type="ECO:0000256" key="3">
    <source>
        <dbReference type="ARBA" id="ARBA00023163"/>
    </source>
</evidence>
<comment type="caution">
    <text evidence="7">The sequence shown here is derived from an EMBL/GenBank/DDBJ whole genome shotgun (WGS) entry which is preliminary data.</text>
</comment>
<dbReference type="STRING" id="3775.A0A1Q3C8X5"/>
<evidence type="ECO:0000313" key="7">
    <source>
        <dbReference type="EMBL" id="GAV76548.1"/>
    </source>
</evidence>
<keyword evidence="2" id="KW-0805">Transcription regulation</keyword>
<protein>
    <submittedName>
        <fullName evidence="7">BHLH-MYC_N domain-containing protein</fullName>
    </submittedName>
</protein>
<feature type="compositionally biased region" description="Polar residues" evidence="5">
    <location>
        <begin position="472"/>
        <end position="482"/>
    </location>
</feature>
<dbReference type="Pfam" id="PF14215">
    <property type="entry name" value="bHLH-MYC_N"/>
    <property type="match status" value="1"/>
</dbReference>
<evidence type="ECO:0000313" key="8">
    <source>
        <dbReference type="Proteomes" id="UP000187406"/>
    </source>
</evidence>
<keyword evidence="4" id="KW-0539">Nucleus</keyword>
<dbReference type="EMBL" id="BDDD01001508">
    <property type="protein sequence ID" value="GAV76548.1"/>
    <property type="molecule type" value="Genomic_DNA"/>
</dbReference>
<gene>
    <name evidence="7" type="ORF">CFOL_v3_20021</name>
</gene>
<comment type="subcellular location">
    <subcellularLocation>
        <location evidence="1">Nucleus</location>
    </subcellularLocation>
</comment>
<feature type="domain" description="BHLH" evidence="6">
    <location>
        <begin position="549"/>
        <end position="598"/>
    </location>
</feature>
<dbReference type="AlphaFoldDB" id="A0A1Q3C8X5"/>
<dbReference type="Proteomes" id="UP000187406">
    <property type="component" value="Unassembled WGS sequence"/>
</dbReference>
<keyword evidence="8" id="KW-1185">Reference proteome</keyword>
<dbReference type="InterPro" id="IPR025610">
    <property type="entry name" value="MYC/MYB_N"/>
</dbReference>
<feature type="compositionally biased region" description="Basic residues" evidence="5">
    <location>
        <begin position="534"/>
        <end position="549"/>
    </location>
</feature>
<dbReference type="PANTHER" id="PTHR46196">
    <property type="entry name" value="TRANSCRIPTION FACTOR BHLH155-LIKE ISOFORM X1-RELATED"/>
    <property type="match status" value="1"/>
</dbReference>
<dbReference type="InterPro" id="IPR043561">
    <property type="entry name" value="LHW-like"/>
</dbReference>
<dbReference type="InterPro" id="IPR011598">
    <property type="entry name" value="bHLH_dom"/>
</dbReference>
<dbReference type="PROSITE" id="PS50888">
    <property type="entry name" value="BHLH"/>
    <property type="match status" value="1"/>
</dbReference>
<accession>A0A1Q3C8X5</accession>
<reference evidence="8" key="1">
    <citation type="submission" date="2016-04" db="EMBL/GenBank/DDBJ databases">
        <title>Cephalotus genome sequencing.</title>
        <authorList>
            <person name="Fukushima K."/>
            <person name="Hasebe M."/>
            <person name="Fang X."/>
        </authorList>
    </citation>
    <scope>NUCLEOTIDE SEQUENCE [LARGE SCALE GENOMIC DNA]</scope>
    <source>
        <strain evidence="8">cv. St1</strain>
    </source>
</reference>
<dbReference type="PANTHER" id="PTHR46196:SF3">
    <property type="entry name" value="TRANSCRIPTION FACTOR LHW-LIKE ISOFORM X1"/>
    <property type="match status" value="1"/>
</dbReference>
<feature type="compositionally biased region" description="Basic and acidic residues" evidence="5">
    <location>
        <begin position="550"/>
        <end position="564"/>
    </location>
</feature>
<evidence type="ECO:0000259" key="6">
    <source>
        <dbReference type="PROSITE" id="PS50888"/>
    </source>
</evidence>
<evidence type="ECO:0000256" key="2">
    <source>
        <dbReference type="ARBA" id="ARBA00023015"/>
    </source>
</evidence>
<dbReference type="GO" id="GO:0003700">
    <property type="term" value="F:DNA-binding transcription factor activity"/>
    <property type="evidence" value="ECO:0007669"/>
    <property type="project" value="InterPro"/>
</dbReference>